<dbReference type="Gene3D" id="3.40.630.30">
    <property type="match status" value="1"/>
</dbReference>
<name>A0A4Y9FV82_9MICO</name>
<reference evidence="2 3" key="1">
    <citation type="submission" date="2019-03" db="EMBL/GenBank/DDBJ databases">
        <title>Diversity of the mouse oral microbiome.</title>
        <authorList>
            <person name="Joseph S."/>
            <person name="Aduse-Opoku J."/>
            <person name="Curtis M."/>
            <person name="Wade W."/>
            <person name="Hashim A."/>
        </authorList>
    </citation>
    <scope>NUCLEOTIDE SEQUENCE [LARGE SCALE GENOMIC DNA]</scope>
    <source>
        <strain evidence="2 3">P1012</strain>
    </source>
</reference>
<dbReference type="InterPro" id="IPR000182">
    <property type="entry name" value="GNAT_dom"/>
</dbReference>
<dbReference type="Proteomes" id="UP000298358">
    <property type="component" value="Unassembled WGS sequence"/>
</dbReference>
<dbReference type="EMBL" id="SPQB01000025">
    <property type="protein sequence ID" value="TFU32457.1"/>
    <property type="molecule type" value="Genomic_DNA"/>
</dbReference>
<proteinExistence type="predicted"/>
<dbReference type="OrthoDB" id="4375873at2"/>
<feature type="domain" description="N-acetyltransferase" evidence="1">
    <location>
        <begin position="124"/>
        <end position="266"/>
    </location>
</feature>
<dbReference type="PROSITE" id="PS51186">
    <property type="entry name" value="GNAT"/>
    <property type="match status" value="1"/>
</dbReference>
<accession>A0A4Y9FV82</accession>
<keyword evidence="3" id="KW-1185">Reference proteome</keyword>
<evidence type="ECO:0000313" key="2">
    <source>
        <dbReference type="EMBL" id="TFU32457.1"/>
    </source>
</evidence>
<gene>
    <name evidence="2" type="ORF">E4U02_10615</name>
</gene>
<dbReference type="SUPFAM" id="SSF55729">
    <property type="entry name" value="Acyl-CoA N-acyltransferases (Nat)"/>
    <property type="match status" value="1"/>
</dbReference>
<protein>
    <recommendedName>
        <fullName evidence="1">N-acetyltransferase domain-containing protein</fullName>
    </recommendedName>
</protein>
<dbReference type="AlphaFoldDB" id="A0A4Y9FV82"/>
<organism evidence="2 3">
    <name type="scientific">Microbacterium paludicola</name>
    <dbReference type="NCBI Taxonomy" id="300019"/>
    <lineage>
        <taxon>Bacteria</taxon>
        <taxon>Bacillati</taxon>
        <taxon>Actinomycetota</taxon>
        <taxon>Actinomycetes</taxon>
        <taxon>Micrococcales</taxon>
        <taxon>Microbacteriaceae</taxon>
        <taxon>Microbacterium</taxon>
    </lineage>
</organism>
<evidence type="ECO:0000259" key="1">
    <source>
        <dbReference type="PROSITE" id="PS51186"/>
    </source>
</evidence>
<dbReference type="GO" id="GO:0016747">
    <property type="term" value="F:acyltransferase activity, transferring groups other than amino-acyl groups"/>
    <property type="evidence" value="ECO:0007669"/>
    <property type="project" value="InterPro"/>
</dbReference>
<evidence type="ECO:0000313" key="3">
    <source>
        <dbReference type="Proteomes" id="UP000298358"/>
    </source>
</evidence>
<dbReference type="RefSeq" id="WP_135114815.1">
    <property type="nucleotide sequence ID" value="NZ_JADGLL010000025.1"/>
</dbReference>
<sequence>MQTSSAWTDDDVLAAAAEWLWLPDGTEVVDGDVTILRRPAWLARRVAVERTRSDRPAAELIDEASSVARGWEAETLQWAVRDDDAPDLAAELEARGAVVDDVLDILGLPLAGRPELPQAPGVQAEGVDAREQLAAVGDINAAVWGDAPLGERLGAEFAELRRILDEGTGFRVLASLDGVPAATGGVTLAPGPRGLGLVARLWGAATVESQRGRGLYRAVLDERLRRAAQAGAELALVKGRITTSAPILKRAGFRRVGGERRFVLPL</sequence>
<dbReference type="InterPro" id="IPR016181">
    <property type="entry name" value="Acyl_CoA_acyltransferase"/>
</dbReference>
<comment type="caution">
    <text evidence="2">The sequence shown here is derived from an EMBL/GenBank/DDBJ whole genome shotgun (WGS) entry which is preliminary data.</text>
</comment>